<accession>A0ABW4LPM2</accession>
<reference evidence="14" key="1">
    <citation type="journal article" date="2019" name="Int. J. Syst. Evol. Microbiol.">
        <title>The Global Catalogue of Microorganisms (GCM) 10K type strain sequencing project: providing services to taxonomists for standard genome sequencing and annotation.</title>
        <authorList>
            <consortium name="The Broad Institute Genomics Platform"/>
            <consortium name="The Broad Institute Genome Sequencing Center for Infectious Disease"/>
            <person name="Wu L."/>
            <person name="Ma J."/>
        </authorList>
    </citation>
    <scope>NUCLEOTIDE SEQUENCE [LARGE SCALE GENOMIC DNA]</scope>
    <source>
        <strain evidence="14">CCUG 49339</strain>
    </source>
</reference>
<keyword evidence="14" id="KW-1185">Reference proteome</keyword>
<dbReference type="RefSeq" id="WP_377927902.1">
    <property type="nucleotide sequence ID" value="NZ_JBHUEM010000011.1"/>
</dbReference>
<keyword evidence="2" id="KW-0963">Cytoplasm</keyword>
<evidence type="ECO:0000313" key="14">
    <source>
        <dbReference type="Proteomes" id="UP001597214"/>
    </source>
</evidence>
<keyword evidence="5" id="KW-0805">Transcription regulation</keyword>
<dbReference type="InterPro" id="IPR001867">
    <property type="entry name" value="OmpR/PhoB-type_DNA-bd"/>
</dbReference>
<comment type="caution">
    <text evidence="13">The sequence shown here is derived from an EMBL/GenBank/DDBJ whole genome shotgun (WGS) entry which is preliminary data.</text>
</comment>
<dbReference type="InterPro" id="IPR036388">
    <property type="entry name" value="WH-like_DNA-bd_sf"/>
</dbReference>
<evidence type="ECO:0000256" key="6">
    <source>
        <dbReference type="ARBA" id="ARBA00023125"/>
    </source>
</evidence>
<feature type="domain" description="OmpR/PhoB-type" evidence="12">
    <location>
        <begin position="131"/>
        <end position="231"/>
    </location>
</feature>
<keyword evidence="6 10" id="KW-0238">DNA-binding</keyword>
<dbReference type="EMBL" id="JBHUEM010000011">
    <property type="protein sequence ID" value="MFD1736734.1"/>
    <property type="molecule type" value="Genomic_DNA"/>
</dbReference>
<dbReference type="InterPro" id="IPR001789">
    <property type="entry name" value="Sig_transdc_resp-reg_receiver"/>
</dbReference>
<dbReference type="Gene3D" id="1.10.10.10">
    <property type="entry name" value="Winged helix-like DNA-binding domain superfamily/Winged helix DNA-binding domain"/>
    <property type="match status" value="1"/>
</dbReference>
<dbReference type="Gene3D" id="3.40.50.2300">
    <property type="match status" value="1"/>
</dbReference>
<dbReference type="InterPro" id="IPR039420">
    <property type="entry name" value="WalR-like"/>
</dbReference>
<dbReference type="Gene3D" id="6.10.250.690">
    <property type="match status" value="1"/>
</dbReference>
<evidence type="ECO:0000256" key="1">
    <source>
        <dbReference type="ARBA" id="ARBA00004496"/>
    </source>
</evidence>
<dbReference type="InterPro" id="IPR011006">
    <property type="entry name" value="CheY-like_superfamily"/>
</dbReference>
<dbReference type="CDD" id="cd17574">
    <property type="entry name" value="REC_OmpR"/>
    <property type="match status" value="1"/>
</dbReference>
<evidence type="ECO:0000256" key="4">
    <source>
        <dbReference type="ARBA" id="ARBA00023012"/>
    </source>
</evidence>
<evidence type="ECO:0000259" key="12">
    <source>
        <dbReference type="PROSITE" id="PS51755"/>
    </source>
</evidence>
<dbReference type="SMART" id="SM00862">
    <property type="entry name" value="Trans_reg_C"/>
    <property type="match status" value="1"/>
</dbReference>
<name>A0ABW4LPM2_9BACI</name>
<evidence type="ECO:0000256" key="3">
    <source>
        <dbReference type="ARBA" id="ARBA00022553"/>
    </source>
</evidence>
<keyword evidence="7" id="KW-0010">Activator</keyword>
<dbReference type="SMART" id="SM00448">
    <property type="entry name" value="REC"/>
    <property type="match status" value="1"/>
</dbReference>
<feature type="domain" description="Response regulatory" evidence="11">
    <location>
        <begin position="5"/>
        <end position="118"/>
    </location>
</feature>
<dbReference type="Pfam" id="PF00072">
    <property type="entry name" value="Response_reg"/>
    <property type="match status" value="1"/>
</dbReference>
<feature type="modified residue" description="4-aspartylphosphate" evidence="9">
    <location>
        <position position="53"/>
    </location>
</feature>
<keyword evidence="3 9" id="KW-0597">Phosphoprotein</keyword>
<evidence type="ECO:0000259" key="11">
    <source>
        <dbReference type="PROSITE" id="PS50110"/>
    </source>
</evidence>
<evidence type="ECO:0000256" key="5">
    <source>
        <dbReference type="ARBA" id="ARBA00023015"/>
    </source>
</evidence>
<dbReference type="PROSITE" id="PS51755">
    <property type="entry name" value="OMPR_PHOB"/>
    <property type="match status" value="1"/>
</dbReference>
<feature type="DNA-binding region" description="OmpR/PhoB-type" evidence="10">
    <location>
        <begin position="131"/>
        <end position="231"/>
    </location>
</feature>
<gene>
    <name evidence="13" type="ORF">ACFSCX_09160</name>
</gene>
<keyword evidence="4" id="KW-0902">Two-component regulatory system</keyword>
<dbReference type="PANTHER" id="PTHR48111:SF44">
    <property type="entry name" value="TRANSCRIPTIONAL REGULATORY PROTEIN RESD"/>
    <property type="match status" value="1"/>
</dbReference>
<organism evidence="13 14">
    <name type="scientific">Bacillus salitolerans</name>
    <dbReference type="NCBI Taxonomy" id="1437434"/>
    <lineage>
        <taxon>Bacteria</taxon>
        <taxon>Bacillati</taxon>
        <taxon>Bacillota</taxon>
        <taxon>Bacilli</taxon>
        <taxon>Bacillales</taxon>
        <taxon>Bacillaceae</taxon>
        <taxon>Bacillus</taxon>
    </lineage>
</organism>
<dbReference type="PROSITE" id="PS50110">
    <property type="entry name" value="RESPONSE_REGULATORY"/>
    <property type="match status" value="1"/>
</dbReference>
<protein>
    <submittedName>
        <fullName evidence="13">Response regulator transcription factor</fullName>
    </submittedName>
</protein>
<dbReference type="Proteomes" id="UP001597214">
    <property type="component" value="Unassembled WGS sequence"/>
</dbReference>
<comment type="subcellular location">
    <subcellularLocation>
        <location evidence="1">Cytoplasm</location>
    </subcellularLocation>
</comment>
<evidence type="ECO:0000256" key="7">
    <source>
        <dbReference type="ARBA" id="ARBA00023159"/>
    </source>
</evidence>
<dbReference type="PANTHER" id="PTHR48111">
    <property type="entry name" value="REGULATOR OF RPOS"/>
    <property type="match status" value="1"/>
</dbReference>
<evidence type="ECO:0000256" key="8">
    <source>
        <dbReference type="ARBA" id="ARBA00023163"/>
    </source>
</evidence>
<dbReference type="SUPFAM" id="SSF52172">
    <property type="entry name" value="CheY-like"/>
    <property type="match status" value="1"/>
</dbReference>
<evidence type="ECO:0000256" key="2">
    <source>
        <dbReference type="ARBA" id="ARBA00022490"/>
    </source>
</evidence>
<evidence type="ECO:0000256" key="10">
    <source>
        <dbReference type="PROSITE-ProRule" id="PRU01091"/>
    </source>
</evidence>
<keyword evidence="8" id="KW-0804">Transcription</keyword>
<dbReference type="Pfam" id="PF00486">
    <property type="entry name" value="Trans_reg_C"/>
    <property type="match status" value="1"/>
</dbReference>
<evidence type="ECO:0000256" key="9">
    <source>
        <dbReference type="PROSITE-ProRule" id="PRU00169"/>
    </source>
</evidence>
<dbReference type="CDD" id="cd00383">
    <property type="entry name" value="trans_reg_C"/>
    <property type="match status" value="1"/>
</dbReference>
<sequence>MSKENILVIDDESTMRRLIRLYLDDSYDVVEAMDGFEALNKMKTSIYDLIILDIMMPGIDGWEVCNKIRETDTVTPILMLTARSDVSDRVHGLTIGADDYLGKPFEPEELLARVHALLRRSATTSTSSSGENEYMIFDALKIGIENRQVFVQAQEVVFTPKEFDLLFALANHPSRVFTREILLDQIWVVDEVLDVRTVDTHIKNIREKLKKAGLSYNPIKTVWGVGYKFNPNEDSK</sequence>
<evidence type="ECO:0000313" key="13">
    <source>
        <dbReference type="EMBL" id="MFD1736734.1"/>
    </source>
</evidence>
<proteinExistence type="predicted"/>